<reference evidence="1 2" key="1">
    <citation type="submission" date="2014-04" db="EMBL/GenBank/DDBJ databases">
        <authorList>
            <consortium name="DOE Joint Genome Institute"/>
            <person name="Kuo A."/>
            <person name="Kohler A."/>
            <person name="Jargeat P."/>
            <person name="Nagy L.G."/>
            <person name="Floudas D."/>
            <person name="Copeland A."/>
            <person name="Barry K.W."/>
            <person name="Cichocki N."/>
            <person name="Veneault-Fourrey C."/>
            <person name="LaButti K."/>
            <person name="Lindquist E.A."/>
            <person name="Lipzen A."/>
            <person name="Lundell T."/>
            <person name="Morin E."/>
            <person name="Murat C."/>
            <person name="Sun H."/>
            <person name="Tunlid A."/>
            <person name="Henrissat B."/>
            <person name="Grigoriev I.V."/>
            <person name="Hibbett D.S."/>
            <person name="Martin F."/>
            <person name="Nordberg H.P."/>
            <person name="Cantor M.N."/>
            <person name="Hua S.X."/>
        </authorList>
    </citation>
    <scope>NUCLEOTIDE SEQUENCE [LARGE SCALE GENOMIC DNA]</scope>
    <source>
        <strain evidence="1 2">Ve08.2h10</strain>
    </source>
</reference>
<dbReference type="HOGENOM" id="CLU_075362_0_0_1"/>
<dbReference type="AlphaFoldDB" id="A0A0D0DB29"/>
<dbReference type="InParanoid" id="A0A0D0DB29"/>
<dbReference type="Proteomes" id="UP000054538">
    <property type="component" value="Unassembled WGS sequence"/>
</dbReference>
<dbReference type="EMBL" id="KN825835">
    <property type="protein sequence ID" value="KIK81241.1"/>
    <property type="molecule type" value="Genomic_DNA"/>
</dbReference>
<accession>A0A0D0DB29</accession>
<evidence type="ECO:0000313" key="2">
    <source>
        <dbReference type="Proteomes" id="UP000054538"/>
    </source>
</evidence>
<proteinExistence type="predicted"/>
<protein>
    <submittedName>
        <fullName evidence="1">Uncharacterized protein</fullName>
    </submittedName>
</protein>
<gene>
    <name evidence="1" type="ORF">PAXRUDRAFT_15337</name>
</gene>
<organism evidence="1 2">
    <name type="scientific">Paxillus rubicundulus Ve08.2h10</name>
    <dbReference type="NCBI Taxonomy" id="930991"/>
    <lineage>
        <taxon>Eukaryota</taxon>
        <taxon>Fungi</taxon>
        <taxon>Dikarya</taxon>
        <taxon>Basidiomycota</taxon>
        <taxon>Agaricomycotina</taxon>
        <taxon>Agaricomycetes</taxon>
        <taxon>Agaricomycetidae</taxon>
        <taxon>Boletales</taxon>
        <taxon>Paxilineae</taxon>
        <taxon>Paxillaceae</taxon>
        <taxon>Paxillus</taxon>
    </lineage>
</organism>
<sequence>MPPSALSTLLAQSTPSAPKKLAEQVAFEAAMSCLHTLSLTLPRDADHLVEEWDMWSDEWNVAMDAMVEANASTLAKGLILQLPITIIPSIQEANNTFGHFVQDAIAIKEAANHLEAGVQAHAGSPMVEDLVLIKPVHLTSALSVLSQATTQSKVEVIMPKG</sequence>
<evidence type="ECO:0000313" key="1">
    <source>
        <dbReference type="EMBL" id="KIK81241.1"/>
    </source>
</evidence>
<name>A0A0D0DB29_9AGAM</name>
<reference evidence="2" key="2">
    <citation type="submission" date="2015-01" db="EMBL/GenBank/DDBJ databases">
        <title>Evolutionary Origins and Diversification of the Mycorrhizal Mutualists.</title>
        <authorList>
            <consortium name="DOE Joint Genome Institute"/>
            <consortium name="Mycorrhizal Genomics Consortium"/>
            <person name="Kohler A."/>
            <person name="Kuo A."/>
            <person name="Nagy L.G."/>
            <person name="Floudas D."/>
            <person name="Copeland A."/>
            <person name="Barry K.W."/>
            <person name="Cichocki N."/>
            <person name="Veneault-Fourrey C."/>
            <person name="LaButti K."/>
            <person name="Lindquist E.A."/>
            <person name="Lipzen A."/>
            <person name="Lundell T."/>
            <person name="Morin E."/>
            <person name="Murat C."/>
            <person name="Riley R."/>
            <person name="Ohm R."/>
            <person name="Sun H."/>
            <person name="Tunlid A."/>
            <person name="Henrissat B."/>
            <person name="Grigoriev I.V."/>
            <person name="Hibbett D.S."/>
            <person name="Martin F."/>
        </authorList>
    </citation>
    <scope>NUCLEOTIDE SEQUENCE [LARGE SCALE GENOMIC DNA]</scope>
    <source>
        <strain evidence="2">Ve08.2h10</strain>
    </source>
</reference>
<keyword evidence="2" id="KW-1185">Reference proteome</keyword>